<dbReference type="SUPFAM" id="SSF54534">
    <property type="entry name" value="FKBP-like"/>
    <property type="match status" value="1"/>
</dbReference>
<dbReference type="Gene3D" id="3.10.50.30">
    <property type="entry name" value="Transcription elongation factor, GreA/GreB, C-terminal domain"/>
    <property type="match status" value="1"/>
</dbReference>
<evidence type="ECO:0000313" key="2">
    <source>
        <dbReference type="EMBL" id="BCR03869.1"/>
    </source>
</evidence>
<proteinExistence type="predicted"/>
<dbReference type="InterPro" id="IPR001437">
    <property type="entry name" value="Tscrpt_elong_fac_GreA/B_C"/>
</dbReference>
<gene>
    <name evidence="2" type="ORF">DESUT3_09380</name>
</gene>
<dbReference type="Proteomes" id="UP001319827">
    <property type="component" value="Chromosome"/>
</dbReference>
<protein>
    <recommendedName>
        <fullName evidence="1">Transcription elongation factor GreA/GreB C-terminal domain-containing protein</fullName>
    </recommendedName>
</protein>
<dbReference type="Pfam" id="PF01272">
    <property type="entry name" value="GreA_GreB"/>
    <property type="match status" value="1"/>
</dbReference>
<name>A0ABN6DVI2_9BACT</name>
<organism evidence="2 3">
    <name type="scientific">Desulfuromonas versatilis</name>
    <dbReference type="NCBI Taxonomy" id="2802975"/>
    <lineage>
        <taxon>Bacteria</taxon>
        <taxon>Pseudomonadati</taxon>
        <taxon>Thermodesulfobacteriota</taxon>
        <taxon>Desulfuromonadia</taxon>
        <taxon>Desulfuromonadales</taxon>
        <taxon>Desulfuromonadaceae</taxon>
        <taxon>Desulfuromonas</taxon>
    </lineage>
</organism>
<evidence type="ECO:0000313" key="3">
    <source>
        <dbReference type="Proteomes" id="UP001319827"/>
    </source>
</evidence>
<evidence type="ECO:0000259" key="1">
    <source>
        <dbReference type="Pfam" id="PF01272"/>
    </source>
</evidence>
<dbReference type="InterPro" id="IPR036953">
    <property type="entry name" value="GreA/GreB_C_sf"/>
</dbReference>
<dbReference type="EMBL" id="AP024355">
    <property type="protein sequence ID" value="BCR03869.1"/>
    <property type="molecule type" value="Genomic_DNA"/>
</dbReference>
<sequence length="160" mass="17172">MNKARILQLIIETLAADLAVLFQAAKTAHEAATHEENIPDNKYATLSLEASYIAQAQANRAQEIKAALDAYRGLELKAFAEQAPIRLSALVTLEDADGGTRMVFIGPEAGGLKVKEGGREIVVITPQSPVGRELIGKRLGDEVEMRAGGSVKQYEIVAIC</sequence>
<feature type="domain" description="Transcription elongation factor GreA/GreB C-terminal" evidence="1">
    <location>
        <begin position="86"/>
        <end position="159"/>
    </location>
</feature>
<accession>A0ABN6DVI2</accession>
<reference evidence="2 3" key="2">
    <citation type="journal article" date="2021" name="Int. J. Syst. Evol. Microbiol.">
        <title>Isolation and Polyphasic Characterization of Desulfuromonas versatilis sp. Nov., an Electrogenic Bacteria Capable of Versatile Metabolism Isolated from a Graphene Oxide-Reducing Enrichment Culture.</title>
        <authorList>
            <person name="Xie L."/>
            <person name="Yoshida N."/>
            <person name="Ishii S."/>
            <person name="Meng L."/>
        </authorList>
    </citation>
    <scope>NUCLEOTIDE SEQUENCE [LARGE SCALE GENOMIC DNA]</scope>
    <source>
        <strain evidence="2 3">NIT-T3</strain>
    </source>
</reference>
<dbReference type="RefSeq" id="WP_221251309.1">
    <property type="nucleotide sequence ID" value="NZ_AP024355.1"/>
</dbReference>
<keyword evidence="3" id="KW-1185">Reference proteome</keyword>
<reference evidence="2 3" key="1">
    <citation type="journal article" date="2016" name="C (Basel)">
        <title>Selective Growth of and Electricity Production by Marine Exoelectrogenic Bacteria in Self-Aggregated Hydrogel of Microbially Reduced Graphene Oxide.</title>
        <authorList>
            <person name="Yoshida N."/>
            <person name="Goto Y."/>
            <person name="Miyata Y."/>
        </authorList>
    </citation>
    <scope>NUCLEOTIDE SEQUENCE [LARGE SCALE GENOMIC DNA]</scope>
    <source>
        <strain evidence="2 3">NIT-T3</strain>
    </source>
</reference>